<evidence type="ECO:0000256" key="1">
    <source>
        <dbReference type="SAM" id="MobiDB-lite"/>
    </source>
</evidence>
<reference evidence="2" key="1">
    <citation type="journal article" date="2022" name="Proc. Natl. Acad. Sci. U.S.A.">
        <title>Life cycle and functional genomics of the unicellular red alga Galdieria for elucidating algal and plant evolution and industrial use.</title>
        <authorList>
            <person name="Hirooka S."/>
            <person name="Itabashi T."/>
            <person name="Ichinose T.M."/>
            <person name="Onuma R."/>
            <person name="Fujiwara T."/>
            <person name="Yamashita S."/>
            <person name="Jong L.W."/>
            <person name="Tomita R."/>
            <person name="Iwane A.H."/>
            <person name="Miyagishima S.Y."/>
        </authorList>
    </citation>
    <scope>NUCLEOTIDE SEQUENCE</scope>
    <source>
        <strain evidence="2">NBRC 102759</strain>
    </source>
</reference>
<dbReference type="Proteomes" id="UP001061958">
    <property type="component" value="Unassembled WGS sequence"/>
</dbReference>
<name>A0A9C7PZZ0_9RHOD</name>
<evidence type="ECO:0000313" key="3">
    <source>
        <dbReference type="Proteomes" id="UP001061958"/>
    </source>
</evidence>
<dbReference type="AlphaFoldDB" id="A0A9C7PZZ0"/>
<protein>
    <submittedName>
        <fullName evidence="2">Uncharacterized protein</fullName>
    </submittedName>
</protein>
<reference evidence="2" key="2">
    <citation type="submission" date="2022-01" db="EMBL/GenBank/DDBJ databases">
        <authorList>
            <person name="Hirooka S."/>
            <person name="Miyagishima S.Y."/>
        </authorList>
    </citation>
    <scope>NUCLEOTIDE SEQUENCE</scope>
    <source>
        <strain evidence="2">NBRC 102759</strain>
    </source>
</reference>
<accession>A0A9C7PZZ0</accession>
<feature type="compositionally biased region" description="Polar residues" evidence="1">
    <location>
        <begin position="45"/>
        <end position="79"/>
    </location>
</feature>
<comment type="caution">
    <text evidence="2">The sequence shown here is derived from an EMBL/GenBank/DDBJ whole genome shotgun (WGS) entry which is preliminary data.</text>
</comment>
<dbReference type="EMBL" id="BQMJ01000045">
    <property type="protein sequence ID" value="GJQ13560.1"/>
    <property type="molecule type" value="Genomic_DNA"/>
</dbReference>
<feature type="compositionally biased region" description="Pro residues" evidence="1">
    <location>
        <begin position="16"/>
        <end position="44"/>
    </location>
</feature>
<keyword evidence="3" id="KW-1185">Reference proteome</keyword>
<sequence length="127" mass="12875">MACAVCFTAVVAVPMPPPGKGPGPGMPPHPAPGMPSHPPPPPAPITNSESGEASGTITFSQGPVFSVNQEGSSTGDAGNFQFSGEGVLLQPTKGTPFPIYFLDEQGTEGSTGELKVPTAVPQFPDLF</sequence>
<feature type="region of interest" description="Disordered" evidence="1">
    <location>
        <begin position="16"/>
        <end position="79"/>
    </location>
</feature>
<organism evidence="2 3">
    <name type="scientific">Galdieria partita</name>
    <dbReference type="NCBI Taxonomy" id="83374"/>
    <lineage>
        <taxon>Eukaryota</taxon>
        <taxon>Rhodophyta</taxon>
        <taxon>Bangiophyceae</taxon>
        <taxon>Galdieriales</taxon>
        <taxon>Galdieriaceae</taxon>
        <taxon>Galdieria</taxon>
    </lineage>
</organism>
<evidence type="ECO:0000313" key="2">
    <source>
        <dbReference type="EMBL" id="GJQ13560.1"/>
    </source>
</evidence>
<gene>
    <name evidence="2" type="ORF">GpartN1_g5351.t1</name>
</gene>
<proteinExistence type="predicted"/>
<dbReference type="OrthoDB" id="10599932at2759"/>